<dbReference type="Proteomes" id="UP001352263">
    <property type="component" value="Unassembled WGS sequence"/>
</dbReference>
<reference evidence="1 2" key="1">
    <citation type="submission" date="2023-10" db="EMBL/GenBank/DDBJ databases">
        <title>Noviherbaspirillum sp. CPCC 100848 genome assembly.</title>
        <authorList>
            <person name="Li X.Y."/>
            <person name="Fang X.M."/>
        </authorList>
    </citation>
    <scope>NUCLEOTIDE SEQUENCE [LARGE SCALE GENOMIC DNA]</scope>
    <source>
        <strain evidence="1 2">CPCC 100848</strain>
    </source>
</reference>
<keyword evidence="2" id="KW-1185">Reference proteome</keyword>
<dbReference type="EMBL" id="JAWIIV010000040">
    <property type="protein sequence ID" value="MEC4722938.1"/>
    <property type="molecule type" value="Genomic_DNA"/>
</dbReference>
<comment type="caution">
    <text evidence="1">The sequence shown here is derived from an EMBL/GenBank/DDBJ whole genome shotgun (WGS) entry which is preliminary data.</text>
</comment>
<accession>A0ABU6JHB9</accession>
<protein>
    <submittedName>
        <fullName evidence="1">Uncharacterized protein</fullName>
    </submittedName>
</protein>
<organism evidence="1 2">
    <name type="scientific">Noviherbaspirillum album</name>
    <dbReference type="NCBI Taxonomy" id="3080276"/>
    <lineage>
        <taxon>Bacteria</taxon>
        <taxon>Pseudomonadati</taxon>
        <taxon>Pseudomonadota</taxon>
        <taxon>Betaproteobacteria</taxon>
        <taxon>Burkholderiales</taxon>
        <taxon>Oxalobacteraceae</taxon>
        <taxon>Noviherbaspirillum</taxon>
    </lineage>
</organism>
<dbReference type="RefSeq" id="WP_326509565.1">
    <property type="nucleotide sequence ID" value="NZ_JAWIIV010000040.1"/>
</dbReference>
<evidence type="ECO:0000313" key="2">
    <source>
        <dbReference type="Proteomes" id="UP001352263"/>
    </source>
</evidence>
<name>A0ABU6JHB9_9BURK</name>
<gene>
    <name evidence="1" type="ORF">RY831_27645</name>
</gene>
<evidence type="ECO:0000313" key="1">
    <source>
        <dbReference type="EMBL" id="MEC4722938.1"/>
    </source>
</evidence>
<proteinExistence type="predicted"/>
<sequence>MKKTEQTFALISSGIVQNIIVADQSFADIMAADYDSVVDCTGIPDAYIGGEYADGAFVPRPAEPVADGTQ</sequence>